<dbReference type="InterPro" id="IPR036396">
    <property type="entry name" value="Cyt_P450_sf"/>
</dbReference>
<dbReference type="eggNOG" id="KOG0159">
    <property type="taxonomic scope" value="Eukaryota"/>
</dbReference>
<dbReference type="AlphaFoldDB" id="A0A0L0DBZ2"/>
<dbReference type="Pfam" id="PF00067">
    <property type="entry name" value="p450"/>
    <property type="match status" value="2"/>
</dbReference>
<dbReference type="GeneID" id="25565394"/>
<comment type="cofactor">
    <cofactor evidence="1 3">
        <name>heme</name>
        <dbReference type="ChEBI" id="CHEBI:30413"/>
    </cofactor>
</comment>
<dbReference type="EMBL" id="GL349458">
    <property type="protein sequence ID" value="KNC49869.1"/>
    <property type="molecule type" value="Genomic_DNA"/>
</dbReference>
<dbReference type="Proteomes" id="UP000054408">
    <property type="component" value="Unassembled WGS sequence"/>
</dbReference>
<dbReference type="InterPro" id="IPR050121">
    <property type="entry name" value="Cytochrome_P450_monoxygenase"/>
</dbReference>
<dbReference type="InterPro" id="IPR017972">
    <property type="entry name" value="Cyt_P450_CS"/>
</dbReference>
<dbReference type="PRINTS" id="PR00463">
    <property type="entry name" value="EP450I"/>
</dbReference>
<dbReference type="InterPro" id="IPR001128">
    <property type="entry name" value="Cyt_P450"/>
</dbReference>
<reference evidence="5 6" key="1">
    <citation type="submission" date="2010-05" db="EMBL/GenBank/DDBJ databases">
        <title>The Genome Sequence of Thecamonas trahens ATCC 50062.</title>
        <authorList>
            <consortium name="The Broad Institute Genome Sequencing Platform"/>
            <person name="Russ C."/>
            <person name="Cuomo C."/>
            <person name="Shea T."/>
            <person name="Young S.K."/>
            <person name="Zeng Q."/>
            <person name="Koehrsen M."/>
            <person name="Haas B."/>
            <person name="Borodovsky M."/>
            <person name="Guigo R."/>
            <person name="Alvarado L."/>
            <person name="Berlin A."/>
            <person name="Bochicchio J."/>
            <person name="Borenstein D."/>
            <person name="Chapman S."/>
            <person name="Chen Z."/>
            <person name="Freedman E."/>
            <person name="Gellesch M."/>
            <person name="Goldberg J."/>
            <person name="Griggs A."/>
            <person name="Gujja S."/>
            <person name="Heilman E."/>
            <person name="Heiman D."/>
            <person name="Hepburn T."/>
            <person name="Howarth C."/>
            <person name="Jen D."/>
            <person name="Larson L."/>
            <person name="Mehta T."/>
            <person name="Park D."/>
            <person name="Pearson M."/>
            <person name="Roberts A."/>
            <person name="Saif S."/>
            <person name="Shenoy N."/>
            <person name="Sisk P."/>
            <person name="Stolte C."/>
            <person name="Sykes S."/>
            <person name="Thomson T."/>
            <person name="Walk T."/>
            <person name="White J."/>
            <person name="Yandava C."/>
            <person name="Burger G."/>
            <person name="Gray M.W."/>
            <person name="Holland P.W.H."/>
            <person name="King N."/>
            <person name="Lang F.B.F."/>
            <person name="Roger A.J."/>
            <person name="Ruiz-Trillo I."/>
            <person name="Lander E."/>
            <person name="Nusbaum C."/>
        </authorList>
    </citation>
    <scope>NUCLEOTIDE SEQUENCE [LARGE SCALE GENOMIC DNA]</scope>
    <source>
        <strain evidence="5 6">ATCC 50062</strain>
    </source>
</reference>
<protein>
    <submittedName>
        <fullName evidence="5">25-hydroxyvitamin D3 1alpha-hydroxylase</fullName>
    </submittedName>
</protein>
<dbReference type="Gene3D" id="1.10.630.10">
    <property type="entry name" value="Cytochrome P450"/>
    <property type="match status" value="1"/>
</dbReference>
<dbReference type="InterPro" id="IPR002401">
    <property type="entry name" value="Cyt_P450_E_grp-I"/>
</dbReference>
<comment type="similarity">
    <text evidence="2 4">Belongs to the cytochrome P450 family.</text>
</comment>
<evidence type="ECO:0000256" key="4">
    <source>
        <dbReference type="RuleBase" id="RU000461"/>
    </source>
</evidence>
<dbReference type="PRINTS" id="PR00385">
    <property type="entry name" value="P450"/>
</dbReference>
<gene>
    <name evidence="5" type="ORF">AMSG_06162</name>
</gene>
<accession>A0A0L0DBZ2</accession>
<dbReference type="SUPFAM" id="SSF48264">
    <property type="entry name" value="Cytochrome P450"/>
    <property type="match status" value="1"/>
</dbReference>
<dbReference type="OMA" id="KPWKTFC"/>
<dbReference type="GO" id="GO:0020037">
    <property type="term" value="F:heme binding"/>
    <property type="evidence" value="ECO:0007669"/>
    <property type="project" value="InterPro"/>
</dbReference>
<evidence type="ECO:0000313" key="5">
    <source>
        <dbReference type="EMBL" id="KNC49869.1"/>
    </source>
</evidence>
<dbReference type="OrthoDB" id="10258113at2759"/>
<feature type="binding site" description="axial binding residue" evidence="3">
    <location>
        <position position="370"/>
    </location>
    <ligand>
        <name>heme</name>
        <dbReference type="ChEBI" id="CHEBI:30413"/>
    </ligand>
    <ligandPart>
        <name>Fe</name>
        <dbReference type="ChEBI" id="CHEBI:18248"/>
    </ligandPart>
</feature>
<dbReference type="GO" id="GO:0004497">
    <property type="term" value="F:monooxygenase activity"/>
    <property type="evidence" value="ECO:0007669"/>
    <property type="project" value="UniProtKB-KW"/>
</dbReference>
<dbReference type="PANTHER" id="PTHR24305:SF166">
    <property type="entry name" value="CYTOCHROME P450 12A4, MITOCHONDRIAL-RELATED"/>
    <property type="match status" value="1"/>
</dbReference>
<keyword evidence="3 4" id="KW-0349">Heme</keyword>
<evidence type="ECO:0000256" key="1">
    <source>
        <dbReference type="ARBA" id="ARBA00001971"/>
    </source>
</evidence>
<keyword evidence="6" id="KW-1185">Reference proteome</keyword>
<dbReference type="STRING" id="461836.A0A0L0DBZ2"/>
<dbReference type="RefSeq" id="XP_013757353.1">
    <property type="nucleotide sequence ID" value="XM_013901899.1"/>
</dbReference>
<dbReference type="PROSITE" id="PS00086">
    <property type="entry name" value="CYTOCHROME_P450"/>
    <property type="match status" value="1"/>
</dbReference>
<proteinExistence type="inferred from homology"/>
<organism evidence="5 6">
    <name type="scientific">Thecamonas trahens ATCC 50062</name>
    <dbReference type="NCBI Taxonomy" id="461836"/>
    <lineage>
        <taxon>Eukaryota</taxon>
        <taxon>Apusozoa</taxon>
        <taxon>Apusomonadida</taxon>
        <taxon>Apusomonadidae</taxon>
        <taxon>Thecamonas</taxon>
    </lineage>
</organism>
<dbReference type="GO" id="GO:0005506">
    <property type="term" value="F:iron ion binding"/>
    <property type="evidence" value="ECO:0007669"/>
    <property type="project" value="InterPro"/>
</dbReference>
<name>A0A0L0DBZ2_THETB</name>
<keyword evidence="3 4" id="KW-0479">Metal-binding</keyword>
<evidence type="ECO:0000256" key="2">
    <source>
        <dbReference type="ARBA" id="ARBA00010617"/>
    </source>
</evidence>
<evidence type="ECO:0000313" key="6">
    <source>
        <dbReference type="Proteomes" id="UP000054408"/>
    </source>
</evidence>
<keyword evidence="4" id="KW-0503">Monooxygenase</keyword>
<keyword evidence="4" id="KW-0560">Oxidoreductase</keyword>
<sequence length="421" mass="46100">MPPIPGPLRLPLLGNAWWVAKEGGSSRMVPMLRKMYARWGEVVSLGGLGEETVVVFDPRVWAQKRARRGVREIAMAFGTDTWQATRTAMQRTLLSPQAAARYASSVDRVARRAAKELAMSCGRIDLHRWLQQLSFDMVCGAVLGAPLPRPVDGGMHPLLAATVRSMECASGMLMSPLGKKHATMRTRLWRDWQASLQFMVEHSKADVARALGAPPAYGFSYAHDLVESGAIDADAVAANMPGLLMAGFETVASTLHWTLIHLGSNPEAQATLRAEIAAVVGSDELSRGHVRRLHYLKAVQREVHRLTPTAFMFVRMLDEATEVVLGSGKALELPAKLFRPERFLSSNIDKSALIHHPLMRDGFSVGPRMCLGARVAHLELVAATAAVMQAVEVQCDATPWEIHNHASTYPSPAPQLSFRVL</sequence>
<dbReference type="PANTHER" id="PTHR24305">
    <property type="entry name" value="CYTOCHROME P450"/>
    <property type="match status" value="1"/>
</dbReference>
<dbReference type="GO" id="GO:0016705">
    <property type="term" value="F:oxidoreductase activity, acting on paired donors, with incorporation or reduction of molecular oxygen"/>
    <property type="evidence" value="ECO:0007669"/>
    <property type="project" value="InterPro"/>
</dbReference>
<evidence type="ECO:0000256" key="3">
    <source>
        <dbReference type="PIRSR" id="PIRSR602401-1"/>
    </source>
</evidence>
<keyword evidence="3 4" id="KW-0408">Iron</keyword>